<gene>
    <name evidence="1" type="ORF">GGR46_000271</name>
</gene>
<dbReference type="EMBL" id="JACIEH010000001">
    <property type="protein sequence ID" value="MBB4096738.1"/>
    <property type="molecule type" value="Genomic_DNA"/>
</dbReference>
<accession>A0A7W6JNP5</accession>
<organism evidence="1 2">
    <name type="scientific">Sphingomonas kyeonggiensis</name>
    <dbReference type="NCBI Taxonomy" id="1268553"/>
    <lineage>
        <taxon>Bacteria</taxon>
        <taxon>Pseudomonadati</taxon>
        <taxon>Pseudomonadota</taxon>
        <taxon>Alphaproteobacteria</taxon>
        <taxon>Sphingomonadales</taxon>
        <taxon>Sphingomonadaceae</taxon>
        <taxon>Sphingomonas</taxon>
    </lineage>
</organism>
<evidence type="ECO:0000313" key="2">
    <source>
        <dbReference type="Proteomes" id="UP000557392"/>
    </source>
</evidence>
<dbReference type="AlphaFoldDB" id="A0A7W6JNP5"/>
<name>A0A7W6JNP5_9SPHN</name>
<evidence type="ECO:0000313" key="1">
    <source>
        <dbReference type="EMBL" id="MBB4096738.1"/>
    </source>
</evidence>
<keyword evidence="2" id="KW-1185">Reference proteome</keyword>
<dbReference type="RefSeq" id="WP_183993843.1">
    <property type="nucleotide sequence ID" value="NZ_JACIEH010000001.1"/>
</dbReference>
<protein>
    <submittedName>
        <fullName evidence="1">Uncharacterized protein</fullName>
    </submittedName>
</protein>
<reference evidence="1 2" key="1">
    <citation type="submission" date="2020-08" db="EMBL/GenBank/DDBJ databases">
        <title>Genomic Encyclopedia of Type Strains, Phase IV (KMG-IV): sequencing the most valuable type-strain genomes for metagenomic binning, comparative biology and taxonomic classification.</title>
        <authorList>
            <person name="Goeker M."/>
        </authorList>
    </citation>
    <scope>NUCLEOTIDE SEQUENCE [LARGE SCALE GENOMIC DNA]</scope>
    <source>
        <strain evidence="1 2">DSM 101806</strain>
    </source>
</reference>
<proteinExistence type="predicted"/>
<dbReference type="Proteomes" id="UP000557392">
    <property type="component" value="Unassembled WGS sequence"/>
</dbReference>
<comment type="caution">
    <text evidence="1">The sequence shown here is derived from an EMBL/GenBank/DDBJ whole genome shotgun (WGS) entry which is preliminary data.</text>
</comment>
<sequence>MLLILATLAAEIAFCNFESATMAAPLPRFTPHRVKDDAMFKYADFGWEVAPEITRAQPAK</sequence>